<dbReference type="PANTHER" id="PTHR48207:SF3">
    <property type="entry name" value="SUCCINATE--HYDROXYMETHYLGLUTARATE COA-TRANSFERASE"/>
    <property type="match status" value="1"/>
</dbReference>
<dbReference type="InterPro" id="IPR003673">
    <property type="entry name" value="CoA-Trfase_fam_III"/>
</dbReference>
<dbReference type="PANTHER" id="PTHR48207">
    <property type="entry name" value="SUCCINATE--HYDROXYMETHYLGLUTARATE COA-TRANSFERASE"/>
    <property type="match status" value="1"/>
</dbReference>
<keyword evidence="1" id="KW-0808">Transferase</keyword>
<gene>
    <name evidence="2" type="ORF">METZ01_LOCUS101967</name>
</gene>
<dbReference type="Pfam" id="PF02515">
    <property type="entry name" value="CoA_transf_3"/>
    <property type="match status" value="1"/>
</dbReference>
<dbReference type="Gene3D" id="3.30.1540.10">
    <property type="entry name" value="formyl-coa transferase, domain 3"/>
    <property type="match status" value="1"/>
</dbReference>
<dbReference type="EMBL" id="UINC01011098">
    <property type="protein sequence ID" value="SVA49113.1"/>
    <property type="molecule type" value="Genomic_DNA"/>
</dbReference>
<evidence type="ECO:0008006" key="3">
    <source>
        <dbReference type="Google" id="ProtNLM"/>
    </source>
</evidence>
<accession>A0A381WB02</accession>
<sequence>MEKALQGIRILDMTQYEAGTSCTQLLGWLGADVIKVEQPGRGDPGRSVATTNFNRDSAYFLYFNSNKRSIALDLKNELHRKAFEDLVKESDVVAENYAAGVLEKLGYDYLELVNLNSAVILARIKGFGTYGPYSQYKSFDPVAQAAGGAMAVTGEPDGPPLKPGPNIGDSGTGLHAVIGILAAIIQRQSTGKGQVVEVSMQDAVLSLTRTALCNYAESGSVQKRRGSQTGRAGSGVFPCEPGGPNDYVYITALSARRNIWDGLMKVIGRNDLVGDLMFENPAENVDSINDVISNWTSKRSKREVMSVLGSAGIPCSAVMDAEDIFSDPHLIEREMVSPVDHPDHGTFDVLGCPVKLSDSPVDLKSAPLLGQHGAEILSDVLGYNSSQVDAITA</sequence>
<evidence type="ECO:0000313" key="2">
    <source>
        <dbReference type="EMBL" id="SVA49113.1"/>
    </source>
</evidence>
<dbReference type="Gene3D" id="3.40.50.10540">
    <property type="entry name" value="Crotonobetainyl-coa:carnitine coa-transferase, domain 1"/>
    <property type="match status" value="1"/>
</dbReference>
<dbReference type="InterPro" id="IPR023606">
    <property type="entry name" value="CoA-Trfase_III_dom_1_sf"/>
</dbReference>
<dbReference type="InterPro" id="IPR050483">
    <property type="entry name" value="CoA-transferase_III_domain"/>
</dbReference>
<organism evidence="2">
    <name type="scientific">marine metagenome</name>
    <dbReference type="NCBI Taxonomy" id="408172"/>
    <lineage>
        <taxon>unclassified sequences</taxon>
        <taxon>metagenomes</taxon>
        <taxon>ecological metagenomes</taxon>
    </lineage>
</organism>
<dbReference type="InterPro" id="IPR044855">
    <property type="entry name" value="CoA-Trfase_III_dom3_sf"/>
</dbReference>
<proteinExistence type="predicted"/>
<name>A0A381WB02_9ZZZZ</name>
<evidence type="ECO:0000256" key="1">
    <source>
        <dbReference type="ARBA" id="ARBA00022679"/>
    </source>
</evidence>
<dbReference type="GO" id="GO:0008410">
    <property type="term" value="F:CoA-transferase activity"/>
    <property type="evidence" value="ECO:0007669"/>
    <property type="project" value="TreeGrafter"/>
</dbReference>
<reference evidence="2" key="1">
    <citation type="submission" date="2018-05" db="EMBL/GenBank/DDBJ databases">
        <authorList>
            <person name="Lanie J.A."/>
            <person name="Ng W.-L."/>
            <person name="Kazmierczak K.M."/>
            <person name="Andrzejewski T.M."/>
            <person name="Davidsen T.M."/>
            <person name="Wayne K.J."/>
            <person name="Tettelin H."/>
            <person name="Glass J.I."/>
            <person name="Rusch D."/>
            <person name="Podicherti R."/>
            <person name="Tsui H.-C.T."/>
            <person name="Winkler M.E."/>
        </authorList>
    </citation>
    <scope>NUCLEOTIDE SEQUENCE</scope>
</reference>
<dbReference type="SUPFAM" id="SSF89796">
    <property type="entry name" value="CoA-transferase family III (CaiB/BaiF)"/>
    <property type="match status" value="1"/>
</dbReference>
<dbReference type="AlphaFoldDB" id="A0A381WB02"/>
<protein>
    <recommendedName>
        <fullName evidence="3">Formyl-CoA transferase</fullName>
    </recommendedName>
</protein>